<dbReference type="SUPFAM" id="SSF54862">
    <property type="entry name" value="4Fe-4S ferredoxins"/>
    <property type="match status" value="1"/>
</dbReference>
<dbReference type="InterPro" id="IPR017900">
    <property type="entry name" value="4Fe4S_Fe_S_CS"/>
</dbReference>
<dbReference type="Gene3D" id="3.30.70.20">
    <property type="match status" value="2"/>
</dbReference>
<dbReference type="CDD" id="cd10550">
    <property type="entry name" value="DMSOR_beta_like"/>
    <property type="match status" value="1"/>
</dbReference>
<keyword evidence="6" id="KW-0411">Iron-sulfur</keyword>
<dbReference type="PROSITE" id="PS51379">
    <property type="entry name" value="4FE4S_FER_2"/>
    <property type="match status" value="1"/>
</dbReference>
<evidence type="ECO:0000313" key="8">
    <source>
        <dbReference type="EMBL" id="RZN56230.1"/>
    </source>
</evidence>
<dbReference type="AlphaFoldDB" id="A0A520KFK6"/>
<name>A0A520KFK6_9CREN</name>
<dbReference type="Proteomes" id="UP000316080">
    <property type="component" value="Unassembled WGS sequence"/>
</dbReference>
<dbReference type="Proteomes" id="UP000317265">
    <property type="component" value="Unassembled WGS sequence"/>
</dbReference>
<dbReference type="InterPro" id="IPR017896">
    <property type="entry name" value="4Fe4S_Fe-S-bd"/>
</dbReference>
<accession>A0A520KFK6</accession>
<sequence>MSIVISQQKKPFIRFDPQKCSFCKTCELACAKYHYGKYGASISRITIVRRGMKTLKYFICTRCEKKFCINACPKKALSYINGNIVVNEELCDSCGKCVEACPFHGIKLHPETKKPIICDTCNGEFQCIKSCPKNALTLVWLSG</sequence>
<evidence type="ECO:0000256" key="4">
    <source>
        <dbReference type="ARBA" id="ARBA00022982"/>
    </source>
</evidence>
<evidence type="ECO:0000259" key="7">
    <source>
        <dbReference type="PROSITE" id="PS51379"/>
    </source>
</evidence>
<keyword evidence="3" id="KW-0479">Metal-binding</keyword>
<comment type="caution">
    <text evidence="8">The sequence shown here is derived from an EMBL/GenBank/DDBJ whole genome shotgun (WGS) entry which is preliminary data.</text>
</comment>
<organism evidence="8 10">
    <name type="scientific">Thermoproteota archaeon</name>
    <dbReference type="NCBI Taxonomy" id="2056631"/>
    <lineage>
        <taxon>Archaea</taxon>
        <taxon>Thermoproteota</taxon>
    </lineage>
</organism>
<gene>
    <name evidence="9" type="ORF">DSO09_06230</name>
    <name evidence="8" type="ORF">EF809_03360</name>
</gene>
<dbReference type="GO" id="GO:0051539">
    <property type="term" value="F:4 iron, 4 sulfur cluster binding"/>
    <property type="evidence" value="ECO:0007669"/>
    <property type="project" value="UniProtKB-KW"/>
</dbReference>
<dbReference type="PROSITE" id="PS00198">
    <property type="entry name" value="4FE4S_FER_1"/>
    <property type="match status" value="1"/>
</dbReference>
<protein>
    <submittedName>
        <fullName evidence="8">4Fe-4S dicluster domain-containing protein</fullName>
    </submittedName>
</protein>
<keyword evidence="1" id="KW-0813">Transport</keyword>
<dbReference type="PANTHER" id="PTHR42859">
    <property type="entry name" value="OXIDOREDUCTASE"/>
    <property type="match status" value="1"/>
</dbReference>
<evidence type="ECO:0000256" key="2">
    <source>
        <dbReference type="ARBA" id="ARBA00022485"/>
    </source>
</evidence>
<dbReference type="GO" id="GO:0046872">
    <property type="term" value="F:metal ion binding"/>
    <property type="evidence" value="ECO:0007669"/>
    <property type="project" value="UniProtKB-KW"/>
</dbReference>
<dbReference type="EMBL" id="RXIH01000027">
    <property type="protein sequence ID" value="RZN56230.1"/>
    <property type="molecule type" value="Genomic_DNA"/>
</dbReference>
<evidence type="ECO:0000256" key="5">
    <source>
        <dbReference type="ARBA" id="ARBA00023004"/>
    </source>
</evidence>
<keyword evidence="4" id="KW-0249">Electron transport</keyword>
<feature type="domain" description="4Fe-4S ferredoxin-type" evidence="7">
    <location>
        <begin position="82"/>
        <end position="111"/>
    </location>
</feature>
<keyword evidence="2" id="KW-0004">4Fe-4S</keyword>
<evidence type="ECO:0000313" key="9">
    <source>
        <dbReference type="EMBL" id="TDA37775.1"/>
    </source>
</evidence>
<evidence type="ECO:0000256" key="3">
    <source>
        <dbReference type="ARBA" id="ARBA00022723"/>
    </source>
</evidence>
<dbReference type="Pfam" id="PF12800">
    <property type="entry name" value="Fer4_4"/>
    <property type="match status" value="1"/>
</dbReference>
<dbReference type="GO" id="GO:0016491">
    <property type="term" value="F:oxidoreductase activity"/>
    <property type="evidence" value="ECO:0007669"/>
    <property type="project" value="UniProtKB-ARBA"/>
</dbReference>
<reference evidence="8 10" key="2">
    <citation type="journal article" date="2019" name="Nat. Microbiol.">
        <title>Wide diversity of methane and short-chain alkane metabolisms in uncultured archaea.</title>
        <authorList>
            <person name="Borrel G."/>
            <person name="Adam P.S."/>
            <person name="McKay L.J."/>
            <person name="Chen L.X."/>
            <person name="Sierra-Garcia I.N."/>
            <person name="Sieber C.M."/>
            <person name="Letourneur Q."/>
            <person name="Ghozlane A."/>
            <person name="Andersen G.L."/>
            <person name="Li W.J."/>
            <person name="Hallam S.J."/>
            <person name="Muyzer G."/>
            <person name="de Oliveira V.M."/>
            <person name="Inskeep W.P."/>
            <person name="Banfield J.F."/>
            <person name="Gribaldo S."/>
        </authorList>
    </citation>
    <scope>NUCLEOTIDE SEQUENCE [LARGE SCALE GENOMIC DNA]</scope>
    <source>
        <strain evidence="8">Verst-YHS</strain>
    </source>
</reference>
<evidence type="ECO:0000313" key="11">
    <source>
        <dbReference type="Proteomes" id="UP000317265"/>
    </source>
</evidence>
<dbReference type="Pfam" id="PF00037">
    <property type="entry name" value="Fer4"/>
    <property type="match status" value="1"/>
</dbReference>
<proteinExistence type="predicted"/>
<evidence type="ECO:0000256" key="6">
    <source>
        <dbReference type="ARBA" id="ARBA00023014"/>
    </source>
</evidence>
<keyword evidence="5" id="KW-0408">Iron</keyword>
<reference evidence="9 11" key="1">
    <citation type="journal article" date="2019" name="Nat. Microbiol.">
        <title>Expanding anaerobic alkane metabolism in the domain of Archaea.</title>
        <authorList>
            <person name="Wang Y."/>
            <person name="Wegener G."/>
            <person name="Hou J."/>
            <person name="Wang F."/>
            <person name="Xiao X."/>
        </authorList>
    </citation>
    <scope>NUCLEOTIDE SEQUENCE [LARGE SCALE GENOMIC DNA]</scope>
    <source>
        <strain evidence="9">WYZ-LMO11</strain>
    </source>
</reference>
<evidence type="ECO:0000256" key="1">
    <source>
        <dbReference type="ARBA" id="ARBA00022448"/>
    </source>
</evidence>
<dbReference type="InterPro" id="IPR050294">
    <property type="entry name" value="RnfB_subfamily"/>
</dbReference>
<dbReference type="EMBL" id="QNVI01000064">
    <property type="protein sequence ID" value="TDA37775.1"/>
    <property type="molecule type" value="Genomic_DNA"/>
</dbReference>
<evidence type="ECO:0000313" key="10">
    <source>
        <dbReference type="Proteomes" id="UP000316080"/>
    </source>
</evidence>
<dbReference type="PANTHER" id="PTHR42859:SF10">
    <property type="entry name" value="DIMETHYLSULFOXIDE REDUCTASE CHAIN B"/>
    <property type="match status" value="1"/>
</dbReference>